<proteinExistence type="predicted"/>
<dbReference type="EMBL" id="CM042022">
    <property type="protein sequence ID" value="KAI3815843.1"/>
    <property type="molecule type" value="Genomic_DNA"/>
</dbReference>
<reference evidence="1 2" key="2">
    <citation type="journal article" date="2022" name="Mol. Ecol. Resour.">
        <title>The genomes of chicory, endive, great burdock and yacon provide insights into Asteraceae paleo-polyploidization history and plant inulin production.</title>
        <authorList>
            <person name="Fan W."/>
            <person name="Wang S."/>
            <person name="Wang H."/>
            <person name="Wang A."/>
            <person name="Jiang F."/>
            <person name="Liu H."/>
            <person name="Zhao H."/>
            <person name="Xu D."/>
            <person name="Zhang Y."/>
        </authorList>
    </citation>
    <scope>NUCLEOTIDE SEQUENCE [LARGE SCALE GENOMIC DNA]</scope>
    <source>
        <strain evidence="2">cv. Yunnan</strain>
        <tissue evidence="1">Leaves</tissue>
    </source>
</reference>
<gene>
    <name evidence="1" type="ORF">L1987_15526</name>
</gene>
<comment type="caution">
    <text evidence="1">The sequence shown here is derived from an EMBL/GenBank/DDBJ whole genome shotgun (WGS) entry which is preliminary data.</text>
</comment>
<protein>
    <submittedName>
        <fullName evidence="1">Uncharacterized protein</fullName>
    </submittedName>
</protein>
<sequence length="374" mass="41618">MAMRRMAVKGEGNKKCVLRTTGDNPTTMNLIGNMETPPPLPPVYGTTSVIGRQRQMLDEVSVRTNLCRPEINGFQPVHFFGVFDGQLSVLCKEHMHVIIKEELMRVKVVGDGGDELWRLAVNRSFQRMDEMALKRCCSSLICRCNPQLSLMGSMAVVSIVTKECMVVANCGDSRAVLCREGRPMPLSDNHKDVYLRTSIVTKECMVVANCGDSRVVLCLEGWPIQLSDNNKADEGGCGGRIVSRPIGYLLLFITQVKNVNLLYHKRLRSISRSSLITWCFNLYEDDICFWATSEPEISITKREARDECLILGSNGVWDVVSSESACKTVHDCLDISSVEPRIEGRASAATILVRLALGRRSSDNISAIVIDLRK</sequence>
<name>A0ACB9J5U3_9ASTR</name>
<keyword evidence="2" id="KW-1185">Reference proteome</keyword>
<reference evidence="2" key="1">
    <citation type="journal article" date="2022" name="Mol. Ecol. Resour.">
        <title>The genomes of chicory, endive, great burdock and yacon provide insights into Asteraceae palaeo-polyploidization history and plant inulin production.</title>
        <authorList>
            <person name="Fan W."/>
            <person name="Wang S."/>
            <person name="Wang H."/>
            <person name="Wang A."/>
            <person name="Jiang F."/>
            <person name="Liu H."/>
            <person name="Zhao H."/>
            <person name="Xu D."/>
            <person name="Zhang Y."/>
        </authorList>
    </citation>
    <scope>NUCLEOTIDE SEQUENCE [LARGE SCALE GENOMIC DNA]</scope>
    <source>
        <strain evidence="2">cv. Yunnan</strain>
    </source>
</reference>
<evidence type="ECO:0000313" key="2">
    <source>
        <dbReference type="Proteomes" id="UP001056120"/>
    </source>
</evidence>
<dbReference type="Proteomes" id="UP001056120">
    <property type="component" value="Linkage Group LG05"/>
</dbReference>
<accession>A0ACB9J5U3</accession>
<evidence type="ECO:0000313" key="1">
    <source>
        <dbReference type="EMBL" id="KAI3815843.1"/>
    </source>
</evidence>
<organism evidence="1 2">
    <name type="scientific">Smallanthus sonchifolius</name>
    <dbReference type="NCBI Taxonomy" id="185202"/>
    <lineage>
        <taxon>Eukaryota</taxon>
        <taxon>Viridiplantae</taxon>
        <taxon>Streptophyta</taxon>
        <taxon>Embryophyta</taxon>
        <taxon>Tracheophyta</taxon>
        <taxon>Spermatophyta</taxon>
        <taxon>Magnoliopsida</taxon>
        <taxon>eudicotyledons</taxon>
        <taxon>Gunneridae</taxon>
        <taxon>Pentapetalae</taxon>
        <taxon>asterids</taxon>
        <taxon>campanulids</taxon>
        <taxon>Asterales</taxon>
        <taxon>Asteraceae</taxon>
        <taxon>Asteroideae</taxon>
        <taxon>Heliantheae alliance</taxon>
        <taxon>Millerieae</taxon>
        <taxon>Smallanthus</taxon>
    </lineage>
</organism>